<dbReference type="Proteomes" id="UP001165685">
    <property type="component" value="Unassembled WGS sequence"/>
</dbReference>
<proteinExistence type="predicted"/>
<comment type="caution">
    <text evidence="2">The sequence shown here is derived from an EMBL/GenBank/DDBJ whole genome shotgun (WGS) entry which is preliminary data.</text>
</comment>
<dbReference type="InterPro" id="IPR027383">
    <property type="entry name" value="Znf_put"/>
</dbReference>
<dbReference type="RefSeq" id="WP_270674862.1">
    <property type="nucleotide sequence ID" value="NZ_JAQFWP010000001.1"/>
</dbReference>
<gene>
    <name evidence="2" type="ORF">O4U47_00370</name>
</gene>
<evidence type="ECO:0000313" key="2">
    <source>
        <dbReference type="EMBL" id="MDA2802950.1"/>
    </source>
</evidence>
<accession>A0ABT4TE83</accession>
<organism evidence="2 3">
    <name type="scientific">Nocardiopsis suaedae</name>
    <dbReference type="NCBI Taxonomy" id="3018444"/>
    <lineage>
        <taxon>Bacteria</taxon>
        <taxon>Bacillati</taxon>
        <taxon>Actinomycetota</taxon>
        <taxon>Actinomycetes</taxon>
        <taxon>Streptosporangiales</taxon>
        <taxon>Nocardiopsidaceae</taxon>
        <taxon>Nocardiopsis</taxon>
    </lineage>
</organism>
<dbReference type="EMBL" id="JAQFWP010000001">
    <property type="protein sequence ID" value="MDA2802950.1"/>
    <property type="molecule type" value="Genomic_DNA"/>
</dbReference>
<sequence length="57" mass="5967">MTCEECRTALSAEIDGEGTGQGARAVRRHLSACAGCARWLDACWALEGLLDAAEGGR</sequence>
<keyword evidence="3" id="KW-1185">Reference proteome</keyword>
<evidence type="ECO:0000259" key="1">
    <source>
        <dbReference type="Pfam" id="PF13490"/>
    </source>
</evidence>
<name>A0ABT4TE83_9ACTN</name>
<evidence type="ECO:0000313" key="3">
    <source>
        <dbReference type="Proteomes" id="UP001165685"/>
    </source>
</evidence>
<feature type="domain" description="Putative zinc-finger" evidence="1">
    <location>
        <begin position="3"/>
        <end position="37"/>
    </location>
</feature>
<protein>
    <submittedName>
        <fullName evidence="2">Zf-HC2 domain-containing protein</fullName>
    </submittedName>
</protein>
<dbReference type="Pfam" id="PF13490">
    <property type="entry name" value="zf-HC2"/>
    <property type="match status" value="1"/>
</dbReference>
<reference evidence="2" key="1">
    <citation type="submission" date="2023-01" db="EMBL/GenBank/DDBJ databases">
        <title>Draft genome sequence of Nocardiopsis sp. LSu2-4 isolated from halophytes.</title>
        <authorList>
            <person name="Duangmal K."/>
            <person name="Chantavorakit T."/>
        </authorList>
    </citation>
    <scope>NUCLEOTIDE SEQUENCE</scope>
    <source>
        <strain evidence="2">LSu2-4</strain>
    </source>
</reference>